<evidence type="ECO:0000256" key="1">
    <source>
        <dbReference type="ARBA" id="ARBA00001933"/>
    </source>
</evidence>
<accession>A0A382RIK0</accession>
<dbReference type="EMBL" id="UINC01121556">
    <property type="protein sequence ID" value="SVC96808.1"/>
    <property type="molecule type" value="Genomic_DNA"/>
</dbReference>
<dbReference type="InterPro" id="IPR050147">
    <property type="entry name" value="Ser/Thr_Dehydratase"/>
</dbReference>
<keyword evidence="3" id="KW-0663">Pyridoxal phosphate</keyword>
<proteinExistence type="inferred from homology"/>
<reference evidence="6" key="1">
    <citation type="submission" date="2018-05" db="EMBL/GenBank/DDBJ databases">
        <authorList>
            <person name="Lanie J.A."/>
            <person name="Ng W.-L."/>
            <person name="Kazmierczak K.M."/>
            <person name="Andrzejewski T.M."/>
            <person name="Davidsen T.M."/>
            <person name="Wayne K.J."/>
            <person name="Tettelin H."/>
            <person name="Glass J.I."/>
            <person name="Rusch D."/>
            <person name="Podicherti R."/>
            <person name="Tsui H.-C.T."/>
            <person name="Winkler M.E."/>
        </authorList>
    </citation>
    <scope>NUCLEOTIDE SEQUENCE</scope>
</reference>
<sequence>MDSLSLKQIRCTAERLVPYIDPTPLLRCCDQRVIDASGSDELTLKLEFLQRTGSFKVRGAINNILTRPDGDEGKGVTAVSAGNHAIAVAYAAQVLGVSAKVLMPRKASPARIEKCISYGAEVVFFDDIGEGFGKMNAIAMAEDRTMVHPFDGMATLQGTATVGLEIGDALNDIDVVIVAVGGGGLIGGVGSALKAMKPGIQVIGVEPEGACGMTQSLERGEPLASVAVKTIADSMGAPLHCVESFAICQRVINRMVLVNDNGLCQAMALIYDTLRFALEPAGVSVIAALTGPLAGSLRGQRIAALLCGSNIDESTWC</sequence>
<dbReference type="SUPFAM" id="SSF53686">
    <property type="entry name" value="Tryptophan synthase beta subunit-like PLP-dependent enzymes"/>
    <property type="match status" value="1"/>
</dbReference>
<feature type="domain" description="Tryptophan synthase beta chain-like PALP" evidence="5">
    <location>
        <begin position="19"/>
        <end position="308"/>
    </location>
</feature>
<gene>
    <name evidence="6" type="ORF">METZ01_LOCUS349662</name>
</gene>
<organism evidence="6">
    <name type="scientific">marine metagenome</name>
    <dbReference type="NCBI Taxonomy" id="408172"/>
    <lineage>
        <taxon>unclassified sequences</taxon>
        <taxon>metagenomes</taxon>
        <taxon>ecological metagenomes</taxon>
    </lineage>
</organism>
<comment type="cofactor">
    <cofactor evidence="1">
        <name>pyridoxal 5'-phosphate</name>
        <dbReference type="ChEBI" id="CHEBI:597326"/>
    </cofactor>
</comment>
<evidence type="ECO:0000259" key="5">
    <source>
        <dbReference type="Pfam" id="PF00291"/>
    </source>
</evidence>
<keyword evidence="4" id="KW-0456">Lyase</keyword>
<dbReference type="InterPro" id="IPR036052">
    <property type="entry name" value="TrpB-like_PALP_sf"/>
</dbReference>
<evidence type="ECO:0000256" key="3">
    <source>
        <dbReference type="ARBA" id="ARBA00022898"/>
    </source>
</evidence>
<dbReference type="GO" id="GO:0006565">
    <property type="term" value="P:L-serine catabolic process"/>
    <property type="evidence" value="ECO:0007669"/>
    <property type="project" value="TreeGrafter"/>
</dbReference>
<dbReference type="Pfam" id="PF00291">
    <property type="entry name" value="PALP"/>
    <property type="match status" value="1"/>
</dbReference>
<dbReference type="AlphaFoldDB" id="A0A382RIK0"/>
<evidence type="ECO:0000256" key="2">
    <source>
        <dbReference type="ARBA" id="ARBA00010869"/>
    </source>
</evidence>
<evidence type="ECO:0000256" key="4">
    <source>
        <dbReference type="ARBA" id="ARBA00023239"/>
    </source>
</evidence>
<feature type="non-terminal residue" evidence="6">
    <location>
        <position position="317"/>
    </location>
</feature>
<name>A0A382RIK0_9ZZZZ</name>
<dbReference type="InterPro" id="IPR001926">
    <property type="entry name" value="TrpB-like_PALP"/>
</dbReference>
<dbReference type="GO" id="GO:0006567">
    <property type="term" value="P:L-threonine catabolic process"/>
    <property type="evidence" value="ECO:0007669"/>
    <property type="project" value="TreeGrafter"/>
</dbReference>
<evidence type="ECO:0000313" key="6">
    <source>
        <dbReference type="EMBL" id="SVC96808.1"/>
    </source>
</evidence>
<dbReference type="PANTHER" id="PTHR48078">
    <property type="entry name" value="THREONINE DEHYDRATASE, MITOCHONDRIAL-RELATED"/>
    <property type="match status" value="1"/>
</dbReference>
<dbReference type="FunFam" id="3.40.50.1100:FF:000005">
    <property type="entry name" value="Threonine dehydratase catabolic"/>
    <property type="match status" value="1"/>
</dbReference>
<dbReference type="GO" id="GO:0009097">
    <property type="term" value="P:isoleucine biosynthetic process"/>
    <property type="evidence" value="ECO:0007669"/>
    <property type="project" value="TreeGrafter"/>
</dbReference>
<dbReference type="Gene3D" id="3.40.50.1100">
    <property type="match status" value="2"/>
</dbReference>
<protein>
    <recommendedName>
        <fullName evidence="5">Tryptophan synthase beta chain-like PALP domain-containing protein</fullName>
    </recommendedName>
</protein>
<dbReference type="PANTHER" id="PTHR48078:SF6">
    <property type="entry name" value="L-THREONINE DEHYDRATASE CATABOLIC TDCB"/>
    <property type="match status" value="1"/>
</dbReference>
<dbReference type="GO" id="GO:0003941">
    <property type="term" value="F:L-serine ammonia-lyase activity"/>
    <property type="evidence" value="ECO:0007669"/>
    <property type="project" value="TreeGrafter"/>
</dbReference>
<comment type="similarity">
    <text evidence="2">Belongs to the serine/threonine dehydratase family.</text>
</comment>
<dbReference type="GO" id="GO:0004794">
    <property type="term" value="F:threonine deaminase activity"/>
    <property type="evidence" value="ECO:0007669"/>
    <property type="project" value="TreeGrafter"/>
</dbReference>